<dbReference type="EMBL" id="JAVRRF010000014">
    <property type="protein sequence ID" value="KAK5058440.1"/>
    <property type="molecule type" value="Genomic_DNA"/>
</dbReference>
<evidence type="ECO:0000313" key="6">
    <source>
        <dbReference type="EMBL" id="KAK5058440.1"/>
    </source>
</evidence>
<protein>
    <recommendedName>
        <fullName evidence="5">BZIP domain-containing protein</fullName>
    </recommendedName>
</protein>
<keyword evidence="2" id="KW-0539">Nucleus</keyword>
<evidence type="ECO:0000256" key="2">
    <source>
        <dbReference type="ARBA" id="ARBA00023242"/>
    </source>
</evidence>
<evidence type="ECO:0000259" key="5">
    <source>
        <dbReference type="PROSITE" id="PS00036"/>
    </source>
</evidence>
<feature type="compositionally biased region" description="Polar residues" evidence="4">
    <location>
        <begin position="189"/>
        <end position="205"/>
    </location>
</feature>
<comment type="caution">
    <text evidence="6">The sequence shown here is derived from an EMBL/GenBank/DDBJ whole genome shotgun (WGS) entry which is preliminary data.</text>
</comment>
<reference evidence="6 7" key="1">
    <citation type="submission" date="2023-08" db="EMBL/GenBank/DDBJ databases">
        <title>Black Yeasts Isolated from many extreme environments.</title>
        <authorList>
            <person name="Coleine C."/>
            <person name="Stajich J.E."/>
            <person name="Selbmann L."/>
        </authorList>
    </citation>
    <scope>NUCLEOTIDE SEQUENCE [LARGE SCALE GENOMIC DNA]</scope>
    <source>
        <strain evidence="6 7">CCFEE 6328</strain>
    </source>
</reference>
<feature type="compositionally biased region" description="Polar residues" evidence="4">
    <location>
        <begin position="273"/>
        <end position="282"/>
    </location>
</feature>
<evidence type="ECO:0000256" key="3">
    <source>
        <dbReference type="SAM" id="Coils"/>
    </source>
</evidence>
<dbReference type="PROSITE" id="PS00036">
    <property type="entry name" value="BZIP_BASIC"/>
    <property type="match status" value="1"/>
</dbReference>
<evidence type="ECO:0000256" key="4">
    <source>
        <dbReference type="SAM" id="MobiDB-lite"/>
    </source>
</evidence>
<sequence>MGSVANPDVTLPESVVPKREPSIDEYGSSLGDETPEPDDSTGVGSEKQTQEPAPAPKRKGGRKPIYATSEERKQRNRQAQAAFRERRTEYIKQLETTIQQHEETLQNLQQSHRAAADECLMLRYKNSLLERILLEKGIDVQAELALKGSPNLRPHRVPPVTGQASPMQKAMLSRQQQARHRPAMAPPIQTVNPSSQNGGQRSFAGSPTVQPTPPSQNSSPSTAKSPGFALQGGMTSPATDITTQQPQQQQPARSLPPAQQHAFAPQRRVQAARTFSNQATTQPFPPRAQANPTMQDNYYPASFQKHYSQLGKLTRPLCMWSFEYDAQQDLMDDFDGEDVDTDSFIPNFRLPPTTVDSGMRMGMQASPPMTTSAASDGSGNLMIDPYDPMLDADPFGLTASMHFPNPFTYPPTQPRR</sequence>
<feature type="region of interest" description="Disordered" evidence="4">
    <location>
        <begin position="1"/>
        <end position="79"/>
    </location>
</feature>
<dbReference type="SUPFAM" id="SSF57959">
    <property type="entry name" value="Leucine zipper domain"/>
    <property type="match status" value="1"/>
</dbReference>
<evidence type="ECO:0000256" key="1">
    <source>
        <dbReference type="ARBA" id="ARBA00004123"/>
    </source>
</evidence>
<dbReference type="InterPro" id="IPR046347">
    <property type="entry name" value="bZIP_sf"/>
</dbReference>
<accession>A0ABR0J8L2</accession>
<feature type="coiled-coil region" evidence="3">
    <location>
        <begin position="91"/>
        <end position="118"/>
    </location>
</feature>
<dbReference type="PANTHER" id="PTHR40621:SF9">
    <property type="entry name" value="MEAB PROTEIN"/>
    <property type="match status" value="1"/>
</dbReference>
<dbReference type="InterPro" id="IPR050936">
    <property type="entry name" value="AP-1-like"/>
</dbReference>
<feature type="region of interest" description="Disordered" evidence="4">
    <location>
        <begin position="150"/>
        <end position="297"/>
    </location>
</feature>
<dbReference type="CDD" id="cd14688">
    <property type="entry name" value="bZIP_YAP"/>
    <property type="match status" value="1"/>
</dbReference>
<proteinExistence type="predicted"/>
<keyword evidence="7" id="KW-1185">Reference proteome</keyword>
<organism evidence="6 7">
    <name type="scientific">Exophiala sideris</name>
    <dbReference type="NCBI Taxonomy" id="1016849"/>
    <lineage>
        <taxon>Eukaryota</taxon>
        <taxon>Fungi</taxon>
        <taxon>Dikarya</taxon>
        <taxon>Ascomycota</taxon>
        <taxon>Pezizomycotina</taxon>
        <taxon>Eurotiomycetes</taxon>
        <taxon>Chaetothyriomycetidae</taxon>
        <taxon>Chaetothyriales</taxon>
        <taxon>Herpotrichiellaceae</taxon>
        <taxon>Exophiala</taxon>
    </lineage>
</organism>
<dbReference type="Proteomes" id="UP001345691">
    <property type="component" value="Unassembled WGS sequence"/>
</dbReference>
<feature type="domain" description="BZIP" evidence="5">
    <location>
        <begin position="72"/>
        <end position="86"/>
    </location>
</feature>
<dbReference type="Gene3D" id="1.20.5.170">
    <property type="match status" value="1"/>
</dbReference>
<comment type="subcellular location">
    <subcellularLocation>
        <location evidence="1">Nucleus</location>
    </subcellularLocation>
</comment>
<feature type="compositionally biased region" description="Polar residues" evidence="4">
    <location>
        <begin position="42"/>
        <end position="51"/>
    </location>
</feature>
<dbReference type="SMART" id="SM00338">
    <property type="entry name" value="BRLZ"/>
    <property type="match status" value="1"/>
</dbReference>
<name>A0ABR0J8L2_9EURO</name>
<gene>
    <name evidence="6" type="ORF">LTR69_006845</name>
</gene>
<keyword evidence="3" id="KW-0175">Coiled coil</keyword>
<dbReference type="PANTHER" id="PTHR40621">
    <property type="entry name" value="TRANSCRIPTION FACTOR KAPC-RELATED"/>
    <property type="match status" value="1"/>
</dbReference>
<dbReference type="InterPro" id="IPR004827">
    <property type="entry name" value="bZIP"/>
</dbReference>
<feature type="compositionally biased region" description="Low complexity" evidence="4">
    <location>
        <begin position="237"/>
        <end position="260"/>
    </location>
</feature>
<evidence type="ECO:0000313" key="7">
    <source>
        <dbReference type="Proteomes" id="UP001345691"/>
    </source>
</evidence>